<organism evidence="7">
    <name type="scientific">bioreactor metagenome</name>
    <dbReference type="NCBI Taxonomy" id="1076179"/>
    <lineage>
        <taxon>unclassified sequences</taxon>
        <taxon>metagenomes</taxon>
        <taxon>ecological metagenomes</taxon>
    </lineage>
</organism>
<keyword evidence="5" id="KW-0411">Iron-sulfur</keyword>
<dbReference type="EC" id="3.-.-.-" evidence="7"/>
<dbReference type="AlphaFoldDB" id="A0A644XRC0"/>
<dbReference type="GO" id="GO:0046872">
    <property type="term" value="F:metal ion binding"/>
    <property type="evidence" value="ECO:0007669"/>
    <property type="project" value="UniProtKB-KW"/>
</dbReference>
<comment type="caution">
    <text evidence="7">The sequence shown here is derived from an EMBL/GenBank/DDBJ whole genome shotgun (WGS) entry which is preliminary data.</text>
</comment>
<evidence type="ECO:0000256" key="4">
    <source>
        <dbReference type="ARBA" id="ARBA00023004"/>
    </source>
</evidence>
<comment type="cofactor">
    <cofactor evidence="1">
        <name>[4Fe-4S] cluster</name>
        <dbReference type="ChEBI" id="CHEBI:49883"/>
    </cofactor>
</comment>
<keyword evidence="4" id="KW-0408">Iron</keyword>
<dbReference type="NCBIfam" id="TIGR00241">
    <property type="entry name" value="CoA_E_activ"/>
    <property type="match status" value="1"/>
</dbReference>
<sequence length="265" mass="27966">MYTFGIDIGSTSSKAAILRDGKDLIAHAVVPLGTGTVGPSQVRAAVFEQSELSPEHINYTVVTGYGRMKCDYADEQISELSCHAKGIHYLLPGIHTIVDIGGQDAKALKISDTGMLLAFQMNDKCAAGTGRFLDVMSRVLNVQIGELGPLSEKSTHPVSISNTCTVFAESEVISQLSNDVPLADIVAGIHESVAKRVAGMAMRIGCVPDIAMSGGVALNIGVVHSMEREMGCPVRVHPLCQCAGAIGAAVLAWEKYIKGAIKTNE</sequence>
<reference evidence="7" key="1">
    <citation type="submission" date="2019-08" db="EMBL/GenBank/DDBJ databases">
        <authorList>
            <person name="Kucharzyk K."/>
            <person name="Murdoch R.W."/>
            <person name="Higgins S."/>
            <person name="Loffler F."/>
        </authorList>
    </citation>
    <scope>NUCLEOTIDE SEQUENCE</scope>
</reference>
<comment type="subunit">
    <text evidence="2">Homodimer.</text>
</comment>
<name>A0A644XRC0_9ZZZZ</name>
<evidence type="ECO:0000256" key="2">
    <source>
        <dbReference type="ARBA" id="ARBA00011738"/>
    </source>
</evidence>
<dbReference type="InterPro" id="IPR008275">
    <property type="entry name" value="CoA_E_activase_dom"/>
</dbReference>
<dbReference type="InterPro" id="IPR051805">
    <property type="entry name" value="Dehydratase_Activator_Redct"/>
</dbReference>
<dbReference type="GO" id="GO:0016787">
    <property type="term" value="F:hydrolase activity"/>
    <property type="evidence" value="ECO:0007669"/>
    <property type="project" value="UniProtKB-KW"/>
</dbReference>
<dbReference type="GO" id="GO:0051536">
    <property type="term" value="F:iron-sulfur cluster binding"/>
    <property type="evidence" value="ECO:0007669"/>
    <property type="project" value="UniProtKB-KW"/>
</dbReference>
<dbReference type="InterPro" id="IPR043129">
    <property type="entry name" value="ATPase_NBD"/>
</dbReference>
<keyword evidence="3" id="KW-0479">Metal-binding</keyword>
<evidence type="ECO:0000256" key="3">
    <source>
        <dbReference type="ARBA" id="ARBA00022723"/>
    </source>
</evidence>
<dbReference type="InterPro" id="IPR002731">
    <property type="entry name" value="ATPase_BadF"/>
</dbReference>
<gene>
    <name evidence="7" type="primary">hadI_5</name>
    <name evidence="7" type="ORF">SDC9_64726</name>
</gene>
<dbReference type="Gene3D" id="3.30.420.40">
    <property type="match status" value="2"/>
</dbReference>
<dbReference type="FunFam" id="3.30.420.40:FF:000217">
    <property type="entry name" value="2-hydroxyisocaproyl-CoA dehydratase activator"/>
    <property type="match status" value="1"/>
</dbReference>
<proteinExistence type="predicted"/>
<feature type="domain" description="ATPase BadF/BadG/BcrA/BcrD type" evidence="6">
    <location>
        <begin position="5"/>
        <end position="252"/>
    </location>
</feature>
<accession>A0A644XRC0</accession>
<dbReference type="SUPFAM" id="SSF53067">
    <property type="entry name" value="Actin-like ATPase domain"/>
    <property type="match status" value="1"/>
</dbReference>
<dbReference type="Pfam" id="PF01869">
    <property type="entry name" value="BcrAD_BadFG"/>
    <property type="match status" value="1"/>
</dbReference>
<dbReference type="PANTHER" id="PTHR32329">
    <property type="entry name" value="BIFUNCTIONAL PROTEIN [INCLUDES 2-HYDROXYACYL-COA DEHYDRATASE (N-TER) AND ITS ACTIVATOR DOMAIN (C_TERM)-RELATED"/>
    <property type="match status" value="1"/>
</dbReference>
<evidence type="ECO:0000256" key="5">
    <source>
        <dbReference type="ARBA" id="ARBA00023014"/>
    </source>
</evidence>
<dbReference type="PANTHER" id="PTHR32329:SF2">
    <property type="entry name" value="BIFUNCTIONAL PROTEIN [INCLUDES 2-HYDROXYACYL-COA DEHYDRATASE (N-TER) AND ITS ACTIVATOR DOMAIN (C_TERM)"/>
    <property type="match status" value="1"/>
</dbReference>
<dbReference type="EMBL" id="VSSQ01002960">
    <property type="protein sequence ID" value="MPM18318.1"/>
    <property type="molecule type" value="Genomic_DNA"/>
</dbReference>
<keyword evidence="7" id="KW-0378">Hydrolase</keyword>
<protein>
    <submittedName>
        <fullName evidence="7">2-hydroxyisocaproyl-CoA dehydratase activator</fullName>
        <ecNumber evidence="7">3.-.-.-</ecNumber>
    </submittedName>
</protein>
<evidence type="ECO:0000259" key="6">
    <source>
        <dbReference type="Pfam" id="PF01869"/>
    </source>
</evidence>
<evidence type="ECO:0000313" key="7">
    <source>
        <dbReference type="EMBL" id="MPM18318.1"/>
    </source>
</evidence>
<evidence type="ECO:0000256" key="1">
    <source>
        <dbReference type="ARBA" id="ARBA00001966"/>
    </source>
</evidence>